<dbReference type="RefSeq" id="WP_370596364.1">
    <property type="nucleotide sequence ID" value="NZ_JALBUR010000023.1"/>
</dbReference>
<keyword evidence="2" id="KW-1185">Reference proteome</keyword>
<dbReference type="AlphaFoldDB" id="A0AB35U5A8"/>
<organism evidence="1 2">
    <name type="scientific">Grylomicrobium aquisgranensis</name>
    <dbReference type="NCBI Taxonomy" id="2926318"/>
    <lineage>
        <taxon>Bacteria</taxon>
        <taxon>Bacillati</taxon>
        <taxon>Bacillota</taxon>
        <taxon>Erysipelotrichia</taxon>
        <taxon>Erysipelotrichales</taxon>
        <taxon>Erysipelotrichaceae</taxon>
        <taxon>Grylomicrobium</taxon>
    </lineage>
</organism>
<protein>
    <submittedName>
        <fullName evidence="1">PD-(D/E)XK motif protein</fullName>
    </submittedName>
</protein>
<evidence type="ECO:0000313" key="2">
    <source>
        <dbReference type="Proteomes" id="UP001286174"/>
    </source>
</evidence>
<accession>A0AB35U5A8</accession>
<evidence type="ECO:0000313" key="1">
    <source>
        <dbReference type="EMBL" id="MDX8420144.1"/>
    </source>
</evidence>
<dbReference type="EMBL" id="JALBUR010000023">
    <property type="protein sequence ID" value="MDX8420144.1"/>
    <property type="molecule type" value="Genomic_DNA"/>
</dbReference>
<comment type="caution">
    <text evidence="1">The sequence shown here is derived from an EMBL/GenBank/DDBJ whole genome shotgun (WGS) entry which is preliminary data.</text>
</comment>
<name>A0AB35U5A8_9FIRM</name>
<dbReference type="Pfam" id="PF14390">
    <property type="entry name" value="DUF4420"/>
    <property type="match status" value="1"/>
</dbReference>
<dbReference type="Proteomes" id="UP001286174">
    <property type="component" value="Unassembled WGS sequence"/>
</dbReference>
<dbReference type="InterPro" id="IPR025534">
    <property type="entry name" value="DUF4420"/>
</dbReference>
<gene>
    <name evidence="1" type="ORF">MOZ60_08565</name>
</gene>
<proteinExistence type="predicted"/>
<reference evidence="1 2" key="1">
    <citation type="submission" date="2022-03" db="EMBL/GenBank/DDBJ databases">
        <title>Novel taxa within the pig intestine.</title>
        <authorList>
            <person name="Wylensek D."/>
            <person name="Bishof K."/>
            <person name="Afrizal A."/>
            <person name="Clavel T."/>
        </authorList>
    </citation>
    <scope>NUCLEOTIDE SEQUENCE [LARGE SCALE GENOMIC DNA]</scope>
    <source>
        <strain evidence="1 2">CLA-KB-P133</strain>
    </source>
</reference>
<sequence>MNKTLEMYYALLQELQTKAYDPSKYIHRKYTCRNNIGIIYSMSVGPRMRALEIPADKTTKDTSFPVWRGVKIDLVTMPEYSQQNQLYIELQQMPGTESYIFEIVADDLRRGIETLPSPQGSTKQTLAILKKWKDFFSAGELPILTGIKAQGLFGELLFLRELITNAGPSAVNTWAGVNNETHDFYIGQNAVEIKTTATQAPYMAHINSEYQLDDHDVNGKLFLRMYAFRKDTNGGQRLPELINILRGLIKDDPSACRIFEDKIAKAGYLDVAEDYYQEGYTLRDTYSFEVKAGFPRIVKKNVPNGVYDLEYSVSVAQCMDYAIEAKDLLKGIKE</sequence>